<sequence length="152" mass="16610">MRSLYSMCEVSRKDIGRNGDVRERSGWKEDVVTRAERVSEISSGFRLSGCHLAPAKAYPPIIFLVQTEKFGPSAFQVRLMPVGGCQRGQLTRPSVTDGPTLSLRSNPVPPGLKAEPLLSYRDDNKIVKAGFMVVKILLLRFVGGEGPGGRPP</sequence>
<evidence type="ECO:0000313" key="1">
    <source>
        <dbReference type="EMBL" id="GBP58007.1"/>
    </source>
</evidence>
<protein>
    <submittedName>
        <fullName evidence="1">Uncharacterized protein</fullName>
    </submittedName>
</protein>
<proteinExistence type="predicted"/>
<name>A0A4C1X6V7_EUMVA</name>
<keyword evidence="2" id="KW-1185">Reference proteome</keyword>
<reference evidence="1 2" key="1">
    <citation type="journal article" date="2019" name="Commun. Biol.">
        <title>The bagworm genome reveals a unique fibroin gene that provides high tensile strength.</title>
        <authorList>
            <person name="Kono N."/>
            <person name="Nakamura H."/>
            <person name="Ohtoshi R."/>
            <person name="Tomita M."/>
            <person name="Numata K."/>
            <person name="Arakawa K."/>
        </authorList>
    </citation>
    <scope>NUCLEOTIDE SEQUENCE [LARGE SCALE GENOMIC DNA]</scope>
</reference>
<gene>
    <name evidence="1" type="ORF">EVAR_32938_1</name>
</gene>
<organism evidence="1 2">
    <name type="scientific">Eumeta variegata</name>
    <name type="common">Bagworm moth</name>
    <name type="synonym">Eumeta japonica</name>
    <dbReference type="NCBI Taxonomy" id="151549"/>
    <lineage>
        <taxon>Eukaryota</taxon>
        <taxon>Metazoa</taxon>
        <taxon>Ecdysozoa</taxon>
        <taxon>Arthropoda</taxon>
        <taxon>Hexapoda</taxon>
        <taxon>Insecta</taxon>
        <taxon>Pterygota</taxon>
        <taxon>Neoptera</taxon>
        <taxon>Endopterygota</taxon>
        <taxon>Lepidoptera</taxon>
        <taxon>Glossata</taxon>
        <taxon>Ditrysia</taxon>
        <taxon>Tineoidea</taxon>
        <taxon>Psychidae</taxon>
        <taxon>Oiketicinae</taxon>
        <taxon>Eumeta</taxon>
    </lineage>
</organism>
<dbReference type="AlphaFoldDB" id="A0A4C1X6V7"/>
<evidence type="ECO:0000313" key="2">
    <source>
        <dbReference type="Proteomes" id="UP000299102"/>
    </source>
</evidence>
<dbReference type="Proteomes" id="UP000299102">
    <property type="component" value="Unassembled WGS sequence"/>
</dbReference>
<dbReference type="OrthoDB" id="425681at2759"/>
<dbReference type="EMBL" id="BGZK01000725">
    <property type="protein sequence ID" value="GBP58007.1"/>
    <property type="molecule type" value="Genomic_DNA"/>
</dbReference>
<comment type="caution">
    <text evidence="1">The sequence shown here is derived from an EMBL/GenBank/DDBJ whole genome shotgun (WGS) entry which is preliminary data.</text>
</comment>
<accession>A0A4C1X6V7</accession>